<evidence type="ECO:0000313" key="1">
    <source>
        <dbReference type="EMBL" id="GAA1381488.1"/>
    </source>
</evidence>
<reference evidence="1 2" key="1">
    <citation type="journal article" date="2019" name="Int. J. Syst. Evol. Microbiol.">
        <title>The Global Catalogue of Microorganisms (GCM) 10K type strain sequencing project: providing services to taxonomists for standard genome sequencing and annotation.</title>
        <authorList>
            <consortium name="The Broad Institute Genomics Platform"/>
            <consortium name="The Broad Institute Genome Sequencing Center for Infectious Disease"/>
            <person name="Wu L."/>
            <person name="Ma J."/>
        </authorList>
    </citation>
    <scope>NUCLEOTIDE SEQUENCE [LARGE SCALE GENOMIC DNA]</scope>
    <source>
        <strain evidence="1 2">JCM 11896</strain>
    </source>
</reference>
<proteinExistence type="predicted"/>
<keyword evidence="2" id="KW-1185">Reference proteome</keyword>
<dbReference type="Proteomes" id="UP001501414">
    <property type="component" value="Unassembled WGS sequence"/>
</dbReference>
<organism evidence="1 2">
    <name type="scientific">Pseudonocardia kongjuensis</name>
    <dbReference type="NCBI Taxonomy" id="102227"/>
    <lineage>
        <taxon>Bacteria</taxon>
        <taxon>Bacillati</taxon>
        <taxon>Actinomycetota</taxon>
        <taxon>Actinomycetes</taxon>
        <taxon>Pseudonocardiales</taxon>
        <taxon>Pseudonocardiaceae</taxon>
        <taxon>Pseudonocardia</taxon>
    </lineage>
</organism>
<dbReference type="EMBL" id="BAAAJK010000003">
    <property type="protein sequence ID" value="GAA1381488.1"/>
    <property type="molecule type" value="Genomic_DNA"/>
</dbReference>
<sequence length="61" mass="6314">MAIADATGTTLSALTGEGVEARVHCVARATNGSEMAAMRSALLHCLELDAYLDDQGIPARP</sequence>
<name>A0ABN1XHD4_9PSEU</name>
<gene>
    <name evidence="1" type="ORF">GCM10009613_07480</name>
</gene>
<comment type="caution">
    <text evidence="1">The sequence shown here is derived from an EMBL/GenBank/DDBJ whole genome shotgun (WGS) entry which is preliminary data.</text>
</comment>
<evidence type="ECO:0008006" key="3">
    <source>
        <dbReference type="Google" id="ProtNLM"/>
    </source>
</evidence>
<accession>A0ABN1XHD4</accession>
<evidence type="ECO:0000313" key="2">
    <source>
        <dbReference type="Proteomes" id="UP001501414"/>
    </source>
</evidence>
<protein>
    <recommendedName>
        <fullName evidence="3">CinA C-terminal domain-containing protein</fullName>
    </recommendedName>
</protein>